<organism evidence="2 3">
    <name type="scientific">Thalassospira lucentensis</name>
    <dbReference type="NCBI Taxonomy" id="168935"/>
    <lineage>
        <taxon>Bacteria</taxon>
        <taxon>Pseudomonadati</taxon>
        <taxon>Pseudomonadota</taxon>
        <taxon>Alphaproteobacteria</taxon>
        <taxon>Rhodospirillales</taxon>
        <taxon>Thalassospiraceae</taxon>
        <taxon>Thalassospira</taxon>
    </lineage>
</organism>
<dbReference type="AlphaFoldDB" id="A0A154L7Q0"/>
<dbReference type="RefSeq" id="WP_062949771.1">
    <property type="nucleotide sequence ID" value="NZ_LPVY01000005.1"/>
</dbReference>
<dbReference type="Proteomes" id="UP000076335">
    <property type="component" value="Unassembled WGS sequence"/>
</dbReference>
<reference evidence="2 3" key="1">
    <citation type="submission" date="2015-12" db="EMBL/GenBank/DDBJ databases">
        <title>Genome sequence of Thalassospira lucentensis MCCC 1A02072.</title>
        <authorList>
            <person name="Lu L."/>
            <person name="Lai Q."/>
            <person name="Shao Z."/>
            <person name="Qian P."/>
        </authorList>
    </citation>
    <scope>NUCLEOTIDE SEQUENCE [LARGE SCALE GENOMIC DNA]</scope>
    <source>
        <strain evidence="2 3">MCCC 1A02072</strain>
    </source>
</reference>
<dbReference type="OrthoDB" id="9790409at2"/>
<keyword evidence="1" id="KW-0472">Membrane</keyword>
<evidence type="ECO:0000313" key="3">
    <source>
        <dbReference type="Proteomes" id="UP000076335"/>
    </source>
</evidence>
<dbReference type="EMBL" id="LPVY01000005">
    <property type="protein sequence ID" value="KZB66622.1"/>
    <property type="molecule type" value="Genomic_DNA"/>
</dbReference>
<proteinExistence type="predicted"/>
<gene>
    <name evidence="2" type="ORF">AUP42_13785</name>
</gene>
<comment type="caution">
    <text evidence="2">The sequence shown here is derived from an EMBL/GenBank/DDBJ whole genome shotgun (WGS) entry which is preliminary data.</text>
</comment>
<sequence>MRILASVLCGALFGAGLLISGMTDPQKVLGFLDISAIQTDHWDPSLAFVMVGGLVVAFPFFRFARSRKSAVCGGKIELPTRRDIDHNLVIGGLLFGIGWGMVGYCPGPAISALAFGHTETIVFVIAMITGMVAHKLMMTTLDKTAFTRK</sequence>
<feature type="transmembrane region" description="Helical" evidence="1">
    <location>
        <begin position="110"/>
        <end position="133"/>
    </location>
</feature>
<dbReference type="Pfam" id="PF20398">
    <property type="entry name" value="DUF6691"/>
    <property type="match status" value="1"/>
</dbReference>
<protein>
    <submittedName>
        <fullName evidence="2">Transporter</fullName>
    </submittedName>
</protein>
<name>A0A154L7Q0_9PROT</name>
<evidence type="ECO:0000256" key="1">
    <source>
        <dbReference type="SAM" id="Phobius"/>
    </source>
</evidence>
<keyword evidence="1" id="KW-0812">Transmembrane</keyword>
<keyword evidence="1" id="KW-1133">Transmembrane helix</keyword>
<evidence type="ECO:0000313" key="2">
    <source>
        <dbReference type="EMBL" id="KZB66622.1"/>
    </source>
</evidence>
<accession>A0A154L7Q0</accession>
<feature type="transmembrane region" description="Helical" evidence="1">
    <location>
        <begin position="46"/>
        <end position="64"/>
    </location>
</feature>
<feature type="transmembrane region" description="Helical" evidence="1">
    <location>
        <begin position="84"/>
        <end position="104"/>
    </location>
</feature>
<dbReference type="InterPro" id="IPR046513">
    <property type="entry name" value="DUF6691"/>
</dbReference>